<dbReference type="Pfam" id="PF00899">
    <property type="entry name" value="ThiF"/>
    <property type="match status" value="1"/>
</dbReference>
<dbReference type="GO" id="GO:0008641">
    <property type="term" value="F:ubiquitin-like modifier activating enzyme activity"/>
    <property type="evidence" value="ECO:0007669"/>
    <property type="project" value="InterPro"/>
</dbReference>
<dbReference type="SUPFAM" id="SSF69572">
    <property type="entry name" value="Activating enzymes of the ubiquitin-like proteins"/>
    <property type="match status" value="1"/>
</dbReference>
<evidence type="ECO:0000313" key="3">
    <source>
        <dbReference type="Proteomes" id="UP000501452"/>
    </source>
</evidence>
<dbReference type="KEGG" id="rub:GBA63_19815"/>
<organism evidence="2 3">
    <name type="scientific">Rubrobacter tropicus</name>
    <dbReference type="NCBI Taxonomy" id="2653851"/>
    <lineage>
        <taxon>Bacteria</taxon>
        <taxon>Bacillati</taxon>
        <taxon>Actinomycetota</taxon>
        <taxon>Rubrobacteria</taxon>
        <taxon>Rubrobacterales</taxon>
        <taxon>Rubrobacteraceae</taxon>
        <taxon>Rubrobacter</taxon>
    </lineage>
</organism>
<dbReference type="RefSeq" id="WP_166179043.1">
    <property type="nucleotide sequence ID" value="NZ_CP045119.1"/>
</dbReference>
<dbReference type="AlphaFoldDB" id="A0A6G8QEI2"/>
<accession>A0A6G8QEI2</accession>
<evidence type="ECO:0000313" key="2">
    <source>
        <dbReference type="EMBL" id="QIN84647.1"/>
    </source>
</evidence>
<feature type="domain" description="THIF-type NAD/FAD binding fold" evidence="1">
    <location>
        <begin position="205"/>
        <end position="354"/>
    </location>
</feature>
<evidence type="ECO:0000259" key="1">
    <source>
        <dbReference type="Pfam" id="PF00899"/>
    </source>
</evidence>
<dbReference type="InterPro" id="IPR000594">
    <property type="entry name" value="ThiF_NAD_FAD-bd"/>
</dbReference>
<proteinExistence type="predicted"/>
<dbReference type="Pfam" id="PF14459">
    <property type="entry name" value="Prok-E2_C"/>
    <property type="match status" value="1"/>
</dbReference>
<dbReference type="InterPro" id="IPR035985">
    <property type="entry name" value="Ubiquitin-activating_enz"/>
</dbReference>
<sequence>MALADFFDKTARAASQVLSGYDRGAFEDVLNSSVVAVTFDDAATGSPEGRITLELAVNLLSRLYPRLAVVPSGGETEGLAEDLVSLARSINPKIDIESGLEGADICLSVGSTPATGTTPVVYLGSDGWVAQISTKDPQGSGPTENPFGAAAAACLGAANAFRAVFSSQLPKGNLDDDLSLSLLDYKPFAAKPINTELASVDLSESHLIGLGAIGNGAVWTLSKVKGVSGTLHLVDHEEVDLSNLQRYVLTTAADVGASKVALAADMLQDTGFAVRTHPERWGVHLAARGDWDLQRVAVAVDSVEDRIAVQAALPRWIVNAWTQPDDLGISRHAFLGDQACLACLYLPEEKRKSEAEIMAEVFGFSEEWRVVGERLYKGTPTDRAFLESIAAAQGIAIEQLLPFEGKHLRTLYQEGVCGGAVIGFGDRADDEQAEVPLAFQSALAGVMLAADLVTNAGGLNTLPPPVTTRMDLLRPLGTVLSSSRPKHPSGRCICQDDDYVRAYQLKYV</sequence>
<protein>
    <recommendedName>
        <fullName evidence="1">THIF-type NAD/FAD binding fold domain-containing protein</fullName>
    </recommendedName>
</protein>
<dbReference type="Gene3D" id="3.40.50.720">
    <property type="entry name" value="NAD(P)-binding Rossmann-like Domain"/>
    <property type="match status" value="1"/>
</dbReference>
<dbReference type="EMBL" id="CP045119">
    <property type="protein sequence ID" value="QIN84647.1"/>
    <property type="molecule type" value="Genomic_DNA"/>
</dbReference>
<keyword evidence="3" id="KW-1185">Reference proteome</keyword>
<reference evidence="2 3" key="1">
    <citation type="submission" date="2019-10" db="EMBL/GenBank/DDBJ databases">
        <title>Rubrobacter sp nov SCSIO 52090 isolated from a deep-sea sediment in the South China Sea.</title>
        <authorList>
            <person name="Chen R.W."/>
        </authorList>
    </citation>
    <scope>NUCLEOTIDE SEQUENCE [LARGE SCALE GENOMIC DNA]</scope>
    <source>
        <strain evidence="2 3">SCSIO 52909</strain>
    </source>
</reference>
<dbReference type="InterPro" id="IPR032864">
    <property type="entry name" value="Prok-E2_C"/>
</dbReference>
<name>A0A6G8QEI2_9ACTN</name>
<gene>
    <name evidence="2" type="ORF">GBA63_19815</name>
</gene>
<dbReference type="Proteomes" id="UP000501452">
    <property type="component" value="Chromosome"/>
</dbReference>